<gene>
    <name evidence="1" type="ORF">BC643_1182</name>
</gene>
<dbReference type="EMBL" id="RAPN01000001">
    <property type="protein sequence ID" value="RKD90838.1"/>
    <property type="molecule type" value="Genomic_DNA"/>
</dbReference>
<name>A0A419W5U8_9BACT</name>
<keyword evidence="2" id="KW-1185">Reference proteome</keyword>
<accession>A0A419W5U8</accession>
<evidence type="ECO:0000313" key="2">
    <source>
        <dbReference type="Proteomes" id="UP000283387"/>
    </source>
</evidence>
<dbReference type="Proteomes" id="UP000283387">
    <property type="component" value="Unassembled WGS sequence"/>
</dbReference>
<protein>
    <submittedName>
        <fullName evidence="1">Uncharacterized protein</fullName>
    </submittedName>
</protein>
<reference evidence="1 2" key="1">
    <citation type="submission" date="2018-09" db="EMBL/GenBank/DDBJ databases">
        <title>Genomic Encyclopedia of Archaeal and Bacterial Type Strains, Phase II (KMG-II): from individual species to whole genera.</title>
        <authorList>
            <person name="Goeker M."/>
        </authorList>
    </citation>
    <scope>NUCLEOTIDE SEQUENCE [LARGE SCALE GENOMIC DNA]</scope>
    <source>
        <strain evidence="1 2">DSM 27148</strain>
    </source>
</reference>
<organism evidence="1 2">
    <name type="scientific">Mangrovibacterium diazotrophicum</name>
    <dbReference type="NCBI Taxonomy" id="1261403"/>
    <lineage>
        <taxon>Bacteria</taxon>
        <taxon>Pseudomonadati</taxon>
        <taxon>Bacteroidota</taxon>
        <taxon>Bacteroidia</taxon>
        <taxon>Marinilabiliales</taxon>
        <taxon>Prolixibacteraceae</taxon>
        <taxon>Mangrovibacterium</taxon>
    </lineage>
</organism>
<sequence length="96" mass="11449">MHPTFYTSKLEFIHVLGNVTKVGESPEIQIRHINTINDMLGKNRIFDRGYPLKVDYNRSLIGFLRYSWSAFEKYTRTRRTSRLSNYRGFRGSSERR</sequence>
<dbReference type="AlphaFoldDB" id="A0A419W5U8"/>
<evidence type="ECO:0000313" key="1">
    <source>
        <dbReference type="EMBL" id="RKD90838.1"/>
    </source>
</evidence>
<comment type="caution">
    <text evidence="1">The sequence shown here is derived from an EMBL/GenBank/DDBJ whole genome shotgun (WGS) entry which is preliminary data.</text>
</comment>
<proteinExistence type="predicted"/>